<name>A0ABR4KCS2_9EURO</name>
<evidence type="ECO:0000313" key="2">
    <source>
        <dbReference type="Proteomes" id="UP001610444"/>
    </source>
</evidence>
<evidence type="ECO:0000313" key="1">
    <source>
        <dbReference type="EMBL" id="KAL2850081.1"/>
    </source>
</evidence>
<dbReference type="RefSeq" id="XP_070899163.1">
    <property type="nucleotide sequence ID" value="XM_071050036.1"/>
</dbReference>
<accession>A0ABR4KCS2</accession>
<dbReference type="GeneID" id="98165200"/>
<proteinExistence type="predicted"/>
<dbReference type="EMBL" id="JBFXLR010000021">
    <property type="protein sequence ID" value="KAL2850081.1"/>
    <property type="molecule type" value="Genomic_DNA"/>
</dbReference>
<reference evidence="1 2" key="1">
    <citation type="submission" date="2024-07" db="EMBL/GenBank/DDBJ databases">
        <title>Section-level genome sequencing and comparative genomics of Aspergillus sections Usti and Cavernicolus.</title>
        <authorList>
            <consortium name="Lawrence Berkeley National Laboratory"/>
            <person name="Nybo J.L."/>
            <person name="Vesth T.C."/>
            <person name="Theobald S."/>
            <person name="Frisvad J.C."/>
            <person name="Larsen T.O."/>
            <person name="Kjaerboelling I."/>
            <person name="Rothschild-Mancinelli K."/>
            <person name="Lyhne E.K."/>
            <person name="Kogle M.E."/>
            <person name="Barry K."/>
            <person name="Clum A."/>
            <person name="Na H."/>
            <person name="Ledsgaard L."/>
            <person name="Lin J."/>
            <person name="Lipzen A."/>
            <person name="Kuo A."/>
            <person name="Riley R."/>
            <person name="Mondo S."/>
            <person name="LaButti K."/>
            <person name="Haridas S."/>
            <person name="Pangalinan J."/>
            <person name="Salamov A.A."/>
            <person name="Simmons B.A."/>
            <person name="Magnuson J.K."/>
            <person name="Chen J."/>
            <person name="Drula E."/>
            <person name="Henrissat B."/>
            <person name="Wiebenga A."/>
            <person name="Lubbers R.J."/>
            <person name="Gomes A.C."/>
            <person name="Macurrencykelacurrency M.R."/>
            <person name="Stajich J."/>
            <person name="Grigoriev I.V."/>
            <person name="Mortensen U.H."/>
            <person name="De vries R.P."/>
            <person name="Baker S.E."/>
            <person name="Andersen M.R."/>
        </authorList>
    </citation>
    <scope>NUCLEOTIDE SEQUENCE [LARGE SCALE GENOMIC DNA]</scope>
    <source>
        <strain evidence="1 2">CBS 756.74</strain>
    </source>
</reference>
<sequence length="71" mass="7980">MFGLGTDGYDSCFLGVDNDSYYSYRLLEWWTFDDKKDIVSLLGKIMREAAVLAPTGNRYKGAGSDLEEEGQ</sequence>
<gene>
    <name evidence="1" type="ORF">BJX68DRAFT_93480</name>
</gene>
<comment type="caution">
    <text evidence="1">The sequence shown here is derived from an EMBL/GenBank/DDBJ whole genome shotgun (WGS) entry which is preliminary data.</text>
</comment>
<keyword evidence="2" id="KW-1185">Reference proteome</keyword>
<protein>
    <submittedName>
        <fullName evidence="1">Uncharacterized protein</fullName>
    </submittedName>
</protein>
<dbReference type="Proteomes" id="UP001610444">
    <property type="component" value="Unassembled WGS sequence"/>
</dbReference>
<organism evidence="1 2">
    <name type="scientific">Aspergillus pseudodeflectus</name>
    <dbReference type="NCBI Taxonomy" id="176178"/>
    <lineage>
        <taxon>Eukaryota</taxon>
        <taxon>Fungi</taxon>
        <taxon>Dikarya</taxon>
        <taxon>Ascomycota</taxon>
        <taxon>Pezizomycotina</taxon>
        <taxon>Eurotiomycetes</taxon>
        <taxon>Eurotiomycetidae</taxon>
        <taxon>Eurotiales</taxon>
        <taxon>Aspergillaceae</taxon>
        <taxon>Aspergillus</taxon>
        <taxon>Aspergillus subgen. Nidulantes</taxon>
    </lineage>
</organism>